<accession>A0A2P2CAI1</accession>
<dbReference type="EMBL" id="CZKA01000051">
    <property type="protein sequence ID" value="CUR58980.1"/>
    <property type="molecule type" value="Genomic_DNA"/>
</dbReference>
<gene>
    <name evidence="1" type="ORF">NOCA2550029</name>
</gene>
<evidence type="ECO:0000313" key="1">
    <source>
        <dbReference type="EMBL" id="CUR58980.1"/>
    </source>
</evidence>
<reference evidence="1" key="1">
    <citation type="submission" date="2015-08" db="EMBL/GenBank/DDBJ databases">
        <authorList>
            <person name="Babu N.S."/>
            <person name="Beckwith C.J."/>
            <person name="Beseler K.G."/>
            <person name="Brison A."/>
            <person name="Carone J.V."/>
            <person name="Caskin T.P."/>
            <person name="Diamond M."/>
            <person name="Durham M.E."/>
            <person name="Foxe J.M."/>
            <person name="Go M."/>
            <person name="Henderson B.A."/>
            <person name="Jones I.B."/>
            <person name="McGettigan J.A."/>
            <person name="Micheletti S.J."/>
            <person name="Nasrallah M.E."/>
            <person name="Ortiz D."/>
            <person name="Piller C.R."/>
            <person name="Privatt S.R."/>
            <person name="Schneider S.L."/>
            <person name="Sharp S."/>
            <person name="Smith T.C."/>
            <person name="Stanton J.D."/>
            <person name="Ullery H.E."/>
            <person name="Wilson R.J."/>
            <person name="Serrano M.G."/>
            <person name="Buck G."/>
            <person name="Lee V."/>
            <person name="Wang Y."/>
            <person name="Carvalho R."/>
            <person name="Voegtly L."/>
            <person name="Shi R."/>
            <person name="Duckworth R."/>
            <person name="Johnson A."/>
            <person name="Loviza R."/>
            <person name="Walstead R."/>
            <person name="Shah Z."/>
            <person name="Kiflezghi M."/>
            <person name="Wade K."/>
            <person name="Ball S.L."/>
            <person name="Bradley K.W."/>
            <person name="Asai D.J."/>
            <person name="Bowman C.A."/>
            <person name="Russell D.A."/>
            <person name="Pope W.H."/>
            <person name="Jacobs-Sera D."/>
            <person name="Hendrix R.W."/>
            <person name="Hatfull G.F."/>
        </authorList>
    </citation>
    <scope>NUCLEOTIDE SEQUENCE</scope>
</reference>
<sequence>MEPPHTPAIRSQQDLEQTWRRLMGPLGFSRHQLWVMLIEADHRPLPHLIEIPDARWPPDAREIEALGKFLAGLHRGVVGAEGRVAFLRSRPGRDGVLERDRAWARALYDACRAHHIPCEIVHLATDDRLLPLDDEDIVT</sequence>
<protein>
    <submittedName>
        <fullName evidence="1">Uncharacterized protein</fullName>
    </submittedName>
</protein>
<name>A0A2P2CAI1_9ZZZZ</name>
<organism evidence="1">
    <name type="scientific">metagenome</name>
    <dbReference type="NCBI Taxonomy" id="256318"/>
    <lineage>
        <taxon>unclassified sequences</taxon>
        <taxon>metagenomes</taxon>
    </lineage>
</organism>
<proteinExistence type="predicted"/>
<dbReference type="AlphaFoldDB" id="A0A2P2CAI1"/>